<feature type="region of interest" description="Disordered" evidence="2">
    <location>
        <begin position="749"/>
        <end position="768"/>
    </location>
</feature>
<feature type="domain" description="C2" evidence="4">
    <location>
        <begin position="84"/>
        <end position="214"/>
    </location>
</feature>
<keyword evidence="3" id="KW-0472">Membrane</keyword>
<feature type="transmembrane region" description="Helical" evidence="3">
    <location>
        <begin position="513"/>
        <end position="533"/>
    </location>
</feature>
<organism evidence="5 6">
    <name type="scientific">Pelagomonas calceolata</name>
    <dbReference type="NCBI Taxonomy" id="35677"/>
    <lineage>
        <taxon>Eukaryota</taxon>
        <taxon>Sar</taxon>
        <taxon>Stramenopiles</taxon>
        <taxon>Ochrophyta</taxon>
        <taxon>Pelagophyceae</taxon>
        <taxon>Pelagomonadales</taxon>
        <taxon>Pelagomonadaceae</taxon>
        <taxon>Pelagomonas</taxon>
    </lineage>
</organism>
<feature type="region of interest" description="Disordered" evidence="2">
    <location>
        <begin position="1"/>
        <end position="23"/>
    </location>
</feature>
<evidence type="ECO:0000259" key="4">
    <source>
        <dbReference type="PROSITE" id="PS50004"/>
    </source>
</evidence>
<feature type="compositionally biased region" description="Basic residues" evidence="2">
    <location>
        <begin position="45"/>
        <end position="58"/>
    </location>
</feature>
<dbReference type="CDD" id="cd00030">
    <property type="entry name" value="C2"/>
    <property type="match status" value="1"/>
</dbReference>
<dbReference type="InterPro" id="IPR000008">
    <property type="entry name" value="C2_dom"/>
</dbReference>
<dbReference type="PROSITE" id="PS50004">
    <property type="entry name" value="C2"/>
    <property type="match status" value="1"/>
</dbReference>
<feature type="compositionally biased region" description="Acidic residues" evidence="2">
    <location>
        <begin position="877"/>
        <end position="886"/>
    </location>
</feature>
<protein>
    <recommendedName>
        <fullName evidence="4">C2 domain-containing protein</fullName>
    </recommendedName>
</protein>
<keyword evidence="3" id="KW-0812">Transmembrane</keyword>
<evidence type="ECO:0000256" key="3">
    <source>
        <dbReference type="SAM" id="Phobius"/>
    </source>
</evidence>
<feature type="transmembrane region" description="Helical" evidence="3">
    <location>
        <begin position="540"/>
        <end position="561"/>
    </location>
</feature>
<dbReference type="GO" id="GO:0008289">
    <property type="term" value="F:lipid binding"/>
    <property type="evidence" value="ECO:0007669"/>
    <property type="project" value="InterPro"/>
</dbReference>
<dbReference type="SUPFAM" id="SSF49562">
    <property type="entry name" value="C2 domain (Calcium/lipid-binding domain, CaLB)"/>
    <property type="match status" value="1"/>
</dbReference>
<proteinExistence type="predicted"/>
<dbReference type="InterPro" id="IPR035892">
    <property type="entry name" value="C2_domain_sf"/>
</dbReference>
<evidence type="ECO:0000256" key="2">
    <source>
        <dbReference type="SAM" id="MobiDB-lite"/>
    </source>
</evidence>
<dbReference type="InterPro" id="IPR045050">
    <property type="entry name" value="Synaptotagmin_plant"/>
</dbReference>
<dbReference type="Gene3D" id="2.60.40.150">
    <property type="entry name" value="C2 domain"/>
    <property type="match status" value="1"/>
</dbReference>
<evidence type="ECO:0000313" key="6">
    <source>
        <dbReference type="Proteomes" id="UP000789595"/>
    </source>
</evidence>
<dbReference type="GO" id="GO:0005783">
    <property type="term" value="C:endoplasmic reticulum"/>
    <property type="evidence" value="ECO:0007669"/>
    <property type="project" value="TreeGrafter"/>
</dbReference>
<feature type="region of interest" description="Disordered" evidence="2">
    <location>
        <begin position="37"/>
        <end position="60"/>
    </location>
</feature>
<feature type="coiled-coil region" evidence="1">
    <location>
        <begin position="608"/>
        <end position="638"/>
    </location>
</feature>
<feature type="compositionally biased region" description="Polar residues" evidence="2">
    <location>
        <begin position="1"/>
        <end position="12"/>
    </location>
</feature>
<keyword evidence="3" id="KW-1133">Transmembrane helix</keyword>
<dbReference type="EMBL" id="CAKKNE010000003">
    <property type="protein sequence ID" value="CAH0370761.1"/>
    <property type="molecule type" value="Genomic_DNA"/>
</dbReference>
<evidence type="ECO:0000256" key="1">
    <source>
        <dbReference type="SAM" id="Coils"/>
    </source>
</evidence>
<feature type="region of interest" description="Disordered" evidence="2">
    <location>
        <begin position="707"/>
        <end position="726"/>
    </location>
</feature>
<comment type="caution">
    <text evidence="5">The sequence shown here is derived from an EMBL/GenBank/DDBJ whole genome shotgun (WGS) entry which is preliminary data.</text>
</comment>
<gene>
    <name evidence="5" type="ORF">PECAL_3P06660</name>
</gene>
<name>A0A8J2SH51_9STRA</name>
<dbReference type="Pfam" id="PF00168">
    <property type="entry name" value="C2"/>
    <property type="match status" value="1"/>
</dbReference>
<keyword evidence="1" id="KW-0175">Coiled coil</keyword>
<dbReference type="PANTHER" id="PTHR10774:SF190">
    <property type="entry name" value="C2 CALCIUM_LIPID-BINDING ENDONUCLEASE_EXONUCLEASE_PHOSPHATASE-RELATED"/>
    <property type="match status" value="1"/>
</dbReference>
<dbReference type="OrthoDB" id="193934at2759"/>
<reference evidence="5" key="1">
    <citation type="submission" date="2021-11" db="EMBL/GenBank/DDBJ databases">
        <authorList>
            <consortium name="Genoscope - CEA"/>
            <person name="William W."/>
        </authorList>
    </citation>
    <scope>NUCLEOTIDE SEQUENCE</scope>
</reference>
<accession>A0A8J2SH51</accession>
<feature type="region of interest" description="Disordered" evidence="2">
    <location>
        <begin position="860"/>
        <end position="886"/>
    </location>
</feature>
<evidence type="ECO:0000313" key="5">
    <source>
        <dbReference type="EMBL" id="CAH0370761.1"/>
    </source>
</evidence>
<dbReference type="AlphaFoldDB" id="A0A8J2SH51"/>
<dbReference type="PANTHER" id="PTHR10774">
    <property type="entry name" value="EXTENDED SYNAPTOTAGMIN-RELATED"/>
    <property type="match status" value="1"/>
</dbReference>
<dbReference type="Proteomes" id="UP000789595">
    <property type="component" value="Unassembled WGS sequence"/>
</dbReference>
<keyword evidence="6" id="KW-1185">Reference proteome</keyword>
<sequence length="886" mass="98537">MPATSPVNNTQTPGGGWHRGTTNAASELLGAVDGIAAGHKDNKTAQKKIGKLQKKPKKKSADKILDSYTLGLRRANKTREVDLGPSERFHVISYEEGDDEKLGKRLGCLRCEVLQAGGWSSAGIGDVLSAEDVYVLLTVDGLVARTNTRNDARAPTWHAKERRAFELEVRDARATLFVAVADEDDAPMEMDAYIGRCALPLRALRPSTTYDAWLPLRLEGTRDEENAIDARHLVKGRRLKDAAALDPTQKMSRGSVRLRLRMDWEDGGVAAARSVLMGGPVLTKHVVLPETISGRKQRDVARFALWGEAGDHGDPCVEPVATHRVMDHLSDLLDAWASLKGALPAYIGRLSRYERPLRSLLAFAAWWTTCQNPQRAWAWLWVLTALAFRDSLYGGGDSQLQQAQFTFLDWVKLAVFGKQLTPLKPTTKEDAWLAEKKAIVRAAIVSEELKMEDWRRKHLKPPPKEPEPTTEVYKTWSLNPLAPLLRPIQKALLKNVRKIRPLQNALTGRDDPVFVSTCAGVCFLIAGLLFVWSELIHHHVAHYLAALKYALVRAIGIALFGPQNFLLVRSKKAKKRAAQAREALILIDGRNRFAYLIQKTWRAHHKRVKDAEKAREAKEAALEKARKLQIRRDKLTAKMHAKGLQTAEEIIKSRTEAEIAQHDAAALMKLDATLAKQLTPRKPHKLANELGIGEYVGEATRLLEKTPNGFKMSKPNATPTEFDPKGIKTTSHVRETSFADIVSVAPNDPARPKTVTFSHREEGSAKAHRLKQHTLTFENEREAEDFADGLRAVVRLHNRGELGGHSADPLDEKEALLAKLEDETDFEHTVVTVPEPVVGGLLPAALVERGAWLCPARSRVVDDKGTSEAPMSPRLTEEEEDLQEDF</sequence>